<keyword evidence="9" id="KW-0472">Membrane</keyword>
<dbReference type="SUPFAM" id="SSF53756">
    <property type="entry name" value="UDP-Glycosyltransferase/glycogen phosphorylase"/>
    <property type="match status" value="1"/>
</dbReference>
<dbReference type="Gene3D" id="3.40.50.2000">
    <property type="entry name" value="Glycogen Phosphorylase B"/>
    <property type="match status" value="1"/>
</dbReference>
<reference evidence="15 16" key="1">
    <citation type="submission" date="2019-12" db="EMBL/GenBank/DDBJ databases">
        <title>Chromosome-level assembly of the Caenorhabditis remanei genome.</title>
        <authorList>
            <person name="Teterina A.A."/>
            <person name="Willis J.H."/>
            <person name="Phillips P.C."/>
        </authorList>
    </citation>
    <scope>NUCLEOTIDE SEQUENCE [LARGE SCALE GENOMIC DNA]</scope>
    <source>
        <strain evidence="15 16">PX506</strain>
        <tissue evidence="15">Whole organism</tissue>
    </source>
</reference>
<comment type="caution">
    <text evidence="15">The sequence shown here is derived from an EMBL/GenBank/DDBJ whole genome shotgun (WGS) entry which is preliminary data.</text>
</comment>
<dbReference type="InterPro" id="IPR050271">
    <property type="entry name" value="UDP-glycosyltransferase"/>
</dbReference>
<sequence>MGNEHNCPHCDAQFKHPSTLKRHLEKHLFTGDWLCVLCSTFCNRLTVLDFHWQNSCPEIKAIFCEDDRKAMSSEDLREAAFRLTLDRYTLWNNGEEEGSCRTTYHDDKSILSLCIYCNLYLPSGTMNTHYGVHTNQNSPGKCCSESAVSYICDLCGYGFRFLKTLYKHWRHHCPELLTHFPPLGMDIDNRRLRKMVASLVRQAEVVVPYEVMKMNRDDETEKEFELDDDEDEDEEARLSYMSRITPPFDRDRYFWNIGNHQEHHSCLHCHRKFHSLGRLERHNEIFHQSKKRPATCELCQTTFTSNRILYHHLRNACKVMRIEVPDNEIRKKMGVEELMKTVMKASEWWKELLEKKKASNIKFIQEFIEDIDKKRRQCAEKVTSTPILHVPMPQSSFAMEQPTGSSVCISCKIVFKSPRFLYQHQQMVHGNQHPRTQLTITASSLLPYFKLQEALFYDSEGNEYRMGKFLEKGKDLAKHLKDRIICPGTKIFTVEENDCFVMELLGGDGQYISLNHEELPDVCEIDGTVKKLFSQNPKEFDDFPMLEKFLLGFLFQNVKTARILLTVMDQGRSHATSFNAFMHRLQQDNHTTALEFAKFHPDIDFGMEEKFIDMDGFQNPFSSPDFDKIAFEEDYSFIHQAVAYGFGSETCNNILNHKREKFFDIVSEDWDLYLSDSLFAVCGYGMAEISGKPHVMMHSTDLESAQGSFKGFSRNYATFVPSNLPFTMLDFSVSKYSHRVWAAYDWFGSYIFTAIVGNFAQKWALRSIIPVPYFSFSEYNRKSSFTFTDMPDSLFPPASRTNDFFSFGAYCKSSSKPLDSEFLSFIDDPKSKGTIIIAFGTFIDWRKAPDHYYETFSTVINQLTDYRVIWSMKGDRPLGLGNHVKTSGWVPQNQILHHNKTVLFLSHGGLKSTKEAICSATPTIFVPMFGEQTRNSWLIKEKGFGRIMNKFQINVRELETHMKEVLDHPSYQQNANKFLTHYMDQPIPTLDEGAFRFNKLLKYYGKMPAYFYPKSLDLSYITALNLDLHIYNHFEDINRRRSELHRLIHWLENQKSITDAVRTGLDRLLRREIAPRDVNKYLNGFFSFSYENSRTLYIEITARPSDLDDLSRPNGFSLLNERLQELRNAFYEEESFDNREQNHRDPSPELSEPTPSHAEQMAILLNNAAVNVGPARVIRPDSNRLSRRDLDRNAASETRPKPTSSSGPAQPPTRKMDTRRREPSTTTFHQLPRVPQSENSKELCEKKFNATLCSNNTSEKVSHEQTSLSNTSFEAAGPTVPITPVHLPPSLSKRSTETIVAALAKSSMSELSVHETSICSNDKLSTVSKTDVQITRVKLSAASQPVMHSPLNVSTSLAQFSAEPIRKQPEKKGFLETLSMSPQKQALSSAVSGGMPFHSFRPYPDQQAKVTDEFKSSTFYSSSLHTPTIATSGRQSCFVSTEKIILTGQVATSMISIEPLDWIPEVKKRKPALLPKSIGPLVFQLNETGEIVPATAPNALTEDLSFNHFSSEKLPSQSPGCKKKKPNGICGRCGGTIYSSHKIRQCRCCKMQYHLKCWTEFAQWSPYCVGCQKSVF</sequence>
<feature type="domain" description="C2H2-type" evidence="14">
    <location>
        <begin position="150"/>
        <end position="177"/>
    </location>
</feature>
<evidence type="ECO:0000256" key="8">
    <source>
        <dbReference type="ARBA" id="ARBA00022989"/>
    </source>
</evidence>
<dbReference type="InterPro" id="IPR002213">
    <property type="entry name" value="UDP_glucos_trans"/>
</dbReference>
<feature type="compositionally biased region" description="Basic and acidic residues" evidence="13">
    <location>
        <begin position="1136"/>
        <end position="1147"/>
    </location>
</feature>
<feature type="domain" description="C2H2-type" evidence="14">
    <location>
        <begin position="264"/>
        <end position="292"/>
    </location>
</feature>
<dbReference type="PROSITE" id="PS50157">
    <property type="entry name" value="ZINC_FINGER_C2H2_2"/>
    <property type="match status" value="4"/>
</dbReference>
<dbReference type="PROSITE" id="PS00375">
    <property type="entry name" value="UDPGT"/>
    <property type="match status" value="1"/>
</dbReference>
<evidence type="ECO:0000313" key="16">
    <source>
        <dbReference type="Proteomes" id="UP000483820"/>
    </source>
</evidence>
<accession>A0A6A5GBY3</accession>
<evidence type="ECO:0000256" key="3">
    <source>
        <dbReference type="ARBA" id="ARBA00012544"/>
    </source>
</evidence>
<evidence type="ECO:0000256" key="10">
    <source>
        <dbReference type="ARBA" id="ARBA00023180"/>
    </source>
</evidence>
<evidence type="ECO:0000256" key="4">
    <source>
        <dbReference type="ARBA" id="ARBA00022676"/>
    </source>
</evidence>
<keyword evidence="4" id="KW-0328">Glycosyltransferase</keyword>
<dbReference type="CDD" id="cd03784">
    <property type="entry name" value="GT1_Gtf-like"/>
    <property type="match status" value="1"/>
</dbReference>
<keyword evidence="6" id="KW-0812">Transmembrane</keyword>
<dbReference type="KEGG" id="crq:GCK72_018486"/>
<evidence type="ECO:0000259" key="14">
    <source>
        <dbReference type="PROSITE" id="PS50157"/>
    </source>
</evidence>
<feature type="domain" description="C2H2-type" evidence="14">
    <location>
        <begin position="406"/>
        <end position="434"/>
    </location>
</feature>
<evidence type="ECO:0000256" key="5">
    <source>
        <dbReference type="ARBA" id="ARBA00022679"/>
    </source>
</evidence>
<comment type="similarity">
    <text evidence="2">Belongs to the UDP-glycosyltransferase family.</text>
</comment>
<dbReference type="GO" id="GO:0008270">
    <property type="term" value="F:zinc ion binding"/>
    <property type="evidence" value="ECO:0007669"/>
    <property type="project" value="UniProtKB-KW"/>
</dbReference>
<feature type="region of interest" description="Disordered" evidence="13">
    <location>
        <begin position="1135"/>
        <end position="1156"/>
    </location>
</feature>
<dbReference type="RefSeq" id="XP_053581492.1">
    <property type="nucleotide sequence ID" value="XM_053732579.1"/>
</dbReference>
<evidence type="ECO:0000256" key="11">
    <source>
        <dbReference type="ARBA" id="ARBA00047475"/>
    </source>
</evidence>
<dbReference type="EMBL" id="WUAV01000005">
    <property type="protein sequence ID" value="KAF1751932.1"/>
    <property type="molecule type" value="Genomic_DNA"/>
</dbReference>
<evidence type="ECO:0000256" key="12">
    <source>
        <dbReference type="PROSITE-ProRule" id="PRU00042"/>
    </source>
</evidence>
<evidence type="ECO:0000256" key="7">
    <source>
        <dbReference type="ARBA" id="ARBA00022729"/>
    </source>
</evidence>
<proteinExistence type="inferred from homology"/>
<dbReference type="InterPro" id="IPR035595">
    <property type="entry name" value="UDP_glycos_trans_CS"/>
</dbReference>
<keyword evidence="8" id="KW-1133">Transmembrane helix</keyword>
<protein>
    <recommendedName>
        <fullName evidence="3">glucuronosyltransferase</fullName>
        <ecNumber evidence="3">2.4.1.17</ecNumber>
    </recommendedName>
</protein>
<evidence type="ECO:0000256" key="1">
    <source>
        <dbReference type="ARBA" id="ARBA00004167"/>
    </source>
</evidence>
<keyword evidence="7" id="KW-0732">Signal</keyword>
<feature type="compositionally biased region" description="Basic and acidic residues" evidence="13">
    <location>
        <begin position="1214"/>
        <end position="1223"/>
    </location>
</feature>
<name>A0A6A5GBY3_CAERE</name>
<dbReference type="Gene3D" id="3.30.160.60">
    <property type="entry name" value="Classic Zinc Finger"/>
    <property type="match status" value="1"/>
</dbReference>
<keyword evidence="5" id="KW-0808">Transferase</keyword>
<keyword evidence="12" id="KW-0862">Zinc</keyword>
<evidence type="ECO:0000313" key="15">
    <source>
        <dbReference type="EMBL" id="KAF1751932.1"/>
    </source>
</evidence>
<dbReference type="CTD" id="9812213"/>
<dbReference type="PANTHER" id="PTHR48043:SF84">
    <property type="entry name" value="GLUCURONOSYLTRANSFERASE"/>
    <property type="match status" value="1"/>
</dbReference>
<keyword evidence="12" id="KW-0479">Metal-binding</keyword>
<organism evidence="15 16">
    <name type="scientific">Caenorhabditis remanei</name>
    <name type="common">Caenorhabditis vulgaris</name>
    <dbReference type="NCBI Taxonomy" id="31234"/>
    <lineage>
        <taxon>Eukaryota</taxon>
        <taxon>Metazoa</taxon>
        <taxon>Ecdysozoa</taxon>
        <taxon>Nematoda</taxon>
        <taxon>Chromadorea</taxon>
        <taxon>Rhabditida</taxon>
        <taxon>Rhabditina</taxon>
        <taxon>Rhabditomorpha</taxon>
        <taxon>Rhabditoidea</taxon>
        <taxon>Rhabditidae</taxon>
        <taxon>Peloderinae</taxon>
        <taxon>Caenorhabditis</taxon>
    </lineage>
</organism>
<dbReference type="EC" id="2.4.1.17" evidence="3"/>
<dbReference type="GO" id="GO:0015020">
    <property type="term" value="F:glucuronosyltransferase activity"/>
    <property type="evidence" value="ECO:0007669"/>
    <property type="project" value="UniProtKB-EC"/>
</dbReference>
<dbReference type="PROSITE" id="PS00028">
    <property type="entry name" value="ZINC_FINGER_C2H2_1"/>
    <property type="match status" value="4"/>
</dbReference>
<gene>
    <name evidence="15" type="ORF">GCK72_018486</name>
</gene>
<comment type="subcellular location">
    <subcellularLocation>
        <location evidence="1">Membrane</location>
        <topology evidence="1">Single-pass membrane protein</topology>
    </subcellularLocation>
</comment>
<evidence type="ECO:0000256" key="6">
    <source>
        <dbReference type="ARBA" id="ARBA00022692"/>
    </source>
</evidence>
<dbReference type="GO" id="GO:0016020">
    <property type="term" value="C:membrane"/>
    <property type="evidence" value="ECO:0007669"/>
    <property type="project" value="UniProtKB-SubCell"/>
</dbReference>
<dbReference type="FunFam" id="3.40.50.2000:FF:000118">
    <property type="entry name" value="UDP-glucuronosyltransferase"/>
    <property type="match status" value="1"/>
</dbReference>
<feature type="domain" description="C2H2-type" evidence="14">
    <location>
        <begin position="5"/>
        <end position="27"/>
    </location>
</feature>
<dbReference type="SMART" id="SM00355">
    <property type="entry name" value="ZnF_C2H2"/>
    <property type="match status" value="6"/>
</dbReference>
<dbReference type="InterPro" id="IPR013087">
    <property type="entry name" value="Znf_C2H2_type"/>
</dbReference>
<dbReference type="PANTHER" id="PTHR48043">
    <property type="entry name" value="EG:EG0003.4 PROTEIN-RELATED"/>
    <property type="match status" value="1"/>
</dbReference>
<evidence type="ECO:0000256" key="2">
    <source>
        <dbReference type="ARBA" id="ARBA00009995"/>
    </source>
</evidence>
<feature type="compositionally biased region" description="Basic and acidic residues" evidence="13">
    <location>
        <begin position="1179"/>
        <end position="1200"/>
    </location>
</feature>
<keyword evidence="12" id="KW-0863">Zinc-finger</keyword>
<evidence type="ECO:0000256" key="13">
    <source>
        <dbReference type="SAM" id="MobiDB-lite"/>
    </source>
</evidence>
<feature type="region of interest" description="Disordered" evidence="13">
    <location>
        <begin position="1179"/>
        <end position="1241"/>
    </location>
</feature>
<comment type="catalytic activity">
    <reaction evidence="11">
        <text>glucuronate acceptor + UDP-alpha-D-glucuronate = acceptor beta-D-glucuronoside + UDP + H(+)</text>
        <dbReference type="Rhea" id="RHEA:21032"/>
        <dbReference type="ChEBI" id="CHEBI:15378"/>
        <dbReference type="ChEBI" id="CHEBI:58052"/>
        <dbReference type="ChEBI" id="CHEBI:58223"/>
        <dbReference type="ChEBI" id="CHEBI:132367"/>
        <dbReference type="ChEBI" id="CHEBI:132368"/>
        <dbReference type="EC" id="2.4.1.17"/>
    </reaction>
</comment>
<dbReference type="Pfam" id="PF00201">
    <property type="entry name" value="UDPGT"/>
    <property type="match status" value="1"/>
</dbReference>
<keyword evidence="10" id="KW-0325">Glycoprotein</keyword>
<dbReference type="Proteomes" id="UP000483820">
    <property type="component" value="Chromosome V"/>
</dbReference>
<dbReference type="GeneID" id="9812213"/>
<evidence type="ECO:0000256" key="9">
    <source>
        <dbReference type="ARBA" id="ARBA00023136"/>
    </source>
</evidence>